<evidence type="ECO:0000313" key="2">
    <source>
        <dbReference type="EMBL" id="ACY76194.1"/>
    </source>
</evidence>
<keyword evidence="3" id="KW-1185">Reference proteome</keyword>
<sequence>MSKETTEATETAELKKPVKKEEIWTTEEKSKIKSQYGCEMLVENGSLQDVSALDAPTDAYIITYTLDDQVKYDLTRGTKTNLFDMYYDKFKKGLRDIQYGQGTVSPKLWGYRNKQTGKKKRRK</sequence>
<organism evidence="1 3">
    <name type="scientific">Prochlorococcus phage P-SSM2</name>
    <dbReference type="NCBI Taxonomy" id="268746"/>
    <lineage>
        <taxon>Viruses</taxon>
        <taxon>Duplodnaviria</taxon>
        <taxon>Heunggongvirae</taxon>
        <taxon>Uroviricota</taxon>
        <taxon>Caudoviricetes</taxon>
        <taxon>Pantevenvirales</taxon>
        <taxon>Kyanoviridae</taxon>
        <taxon>Salacisavirus</taxon>
        <taxon>Salacisavirus pssm2</taxon>
    </lineage>
</organism>
<dbReference type="GeneID" id="3294202"/>
<dbReference type="EMBL" id="GU071092">
    <property type="protein sequence ID" value="ACY76194.1"/>
    <property type="molecule type" value="Genomic_DNA"/>
</dbReference>
<dbReference type="EMBL" id="AY939844">
    <property type="protein sequence ID" value="AAX44696.1"/>
    <property type="molecule type" value="Genomic_DNA"/>
</dbReference>
<evidence type="ECO:0000313" key="3">
    <source>
        <dbReference type="Proteomes" id="UP000000991"/>
    </source>
</evidence>
<protein>
    <submittedName>
        <fullName evidence="1">Uncharacterized protein</fullName>
    </submittedName>
</protein>
<name>Q58M36_BPPRM</name>
<proteinExistence type="predicted"/>
<evidence type="ECO:0000313" key="1">
    <source>
        <dbReference type="EMBL" id="AAX44696.1"/>
    </source>
</evidence>
<evidence type="ECO:0000313" key="4">
    <source>
        <dbReference type="Proteomes" id="UP000013923"/>
    </source>
</evidence>
<gene>
    <name evidence="2" type="ORF">PCMG_00319</name>
    <name evidence="1" type="ORF">PSSM2_318</name>
</gene>
<reference evidence="2 4" key="2">
    <citation type="submission" date="2009-10" db="EMBL/GenBank/DDBJ databases">
        <title>The Genome Sequence of Prochlorococcus phage P-SSM2.</title>
        <authorList>
            <consortium name="The Broad Institute Genome Sequencing Platform"/>
            <person name="Henn M.R."/>
            <person name="Sullivan M.S."/>
            <person name="Osburne M.S."/>
            <person name="Levin J."/>
            <person name="Malboeuf C."/>
            <person name="Casali M."/>
            <person name="Russ C."/>
            <person name="Lennon N."/>
            <person name="Chapman S.B."/>
            <person name="Erlich R."/>
            <person name="Young S.K."/>
            <person name="Koehrsen M."/>
            <person name="Yandava C."/>
            <person name="Zeng Q."/>
            <person name="Alvarado L."/>
            <person name="Anderson S."/>
            <person name="Berlin A."/>
            <person name="Borenstein D."/>
            <person name="Chen Z."/>
            <person name="Engels R."/>
            <person name="Freedman E."/>
            <person name="Gellesch M."/>
            <person name="Goldberg J."/>
            <person name="Green L."/>
            <person name="Griggs A."/>
            <person name="Gujja S."/>
            <person name="Heilman E.R."/>
            <person name="Heiman D."/>
            <person name="Hepburn T."/>
            <person name="Howarth C."/>
            <person name="Jen D."/>
            <person name="Larson L."/>
            <person name="Lewis B."/>
            <person name="Mehta T."/>
            <person name="Park D."/>
            <person name="Pearson M."/>
            <person name="Richards J."/>
            <person name="Rizzolo K."/>
            <person name="Roberts A."/>
            <person name="Ryan E."/>
            <person name="Saif S."/>
            <person name="Shea T."/>
            <person name="Shenoy N."/>
            <person name="Sisk P."/>
            <person name="Stolte C."/>
            <person name="Sykes S."/>
            <person name="Walk T."/>
            <person name="White J."/>
            <person name="Yu Q."/>
            <person name="Coleman M.L."/>
            <person name="Huang K.H."/>
            <person name="Weigele P.R."/>
            <person name="DeFrancesco A.S."/>
            <person name="Kern S.E."/>
            <person name="Thompson L.R."/>
            <person name="Fu R."/>
            <person name="Hombeck B."/>
            <person name="Chisholm S.W."/>
            <person name="Haas B."/>
            <person name="Nusbaum C."/>
            <person name="Birren B."/>
        </authorList>
    </citation>
    <scope>NUCLEOTIDE SEQUENCE [LARGE SCALE GENOMIC DNA]</scope>
    <source>
        <strain evidence="2">P-SSM2</strain>
    </source>
</reference>
<dbReference type="Proteomes" id="UP000000991">
    <property type="component" value="Segment"/>
</dbReference>
<dbReference type="KEGG" id="vg:3294202"/>
<reference evidence="1 3" key="3">
    <citation type="journal article" date="2010" name="Environ. Microbiol.">
        <title>Genomic analysis of oceanic cyanobacterial myoviruses compared with T4-like myoviruses from diverse hosts and environments.</title>
        <authorList>
            <person name="Sullivan M.B."/>
            <person name="Huang K.H."/>
            <person name="Ignacio-Espinoza J.C."/>
            <person name="Berlin A.M."/>
            <person name="Kelly L."/>
            <person name="Weigele P.R."/>
            <person name="DeFrancesco A.S."/>
            <person name="Kern S.E."/>
            <person name="Thompson L.R."/>
            <person name="Young S."/>
            <person name="Yandava C."/>
            <person name="Fu R."/>
            <person name="Krastins B."/>
            <person name="Chase M."/>
            <person name="Sarracino D."/>
            <person name="Osburne M.S."/>
            <person name="Henn M.R."/>
            <person name="Chisholm S.W."/>
        </authorList>
    </citation>
    <scope>NUCLEOTIDE SEQUENCE [LARGE SCALE GENOMIC DNA]</scope>
</reference>
<dbReference type="Proteomes" id="UP000013923">
    <property type="component" value="Genome"/>
</dbReference>
<reference evidence="1 3" key="1">
    <citation type="journal article" date="2005" name="PLoS Biol.">
        <title>Three Prochlorococcus cyanophage genomes: signature features and ecological interpretations.</title>
        <authorList>
            <person name="Sullivan M.B."/>
            <person name="Coleman M.L."/>
            <person name="Weigele P."/>
            <person name="Rohwer F."/>
            <person name="Chisholm S.W."/>
        </authorList>
    </citation>
    <scope>NUCLEOTIDE SEQUENCE</scope>
</reference>
<dbReference type="OrthoDB" id="24279at10239"/>
<accession>Q58M36</accession>
<dbReference type="RefSeq" id="YP_214550.1">
    <property type="nucleotide sequence ID" value="NC_006883.2"/>
</dbReference>
<organismHost>
    <name type="scientific">Prochlorococcus</name>
    <dbReference type="NCBI Taxonomy" id="1218"/>
</organismHost>